<dbReference type="GO" id="GO:1990904">
    <property type="term" value="C:ribonucleoprotein complex"/>
    <property type="evidence" value="ECO:0007669"/>
    <property type="project" value="UniProtKB-KW"/>
</dbReference>
<dbReference type="InterPro" id="IPR035987">
    <property type="entry name" value="Ribosomal_uS8_sf"/>
</dbReference>
<dbReference type="FunFam" id="3.30.1490.10:FF:000001">
    <property type="entry name" value="30S ribosomal protein S8"/>
    <property type="match status" value="1"/>
</dbReference>
<gene>
    <name evidence="4 5" type="primary">rps8</name>
</gene>
<dbReference type="GO" id="GO:0019843">
    <property type="term" value="F:rRNA binding"/>
    <property type="evidence" value="ECO:0007669"/>
    <property type="project" value="UniProtKB-UniRule"/>
</dbReference>
<dbReference type="GO" id="GO:0005840">
    <property type="term" value="C:ribosome"/>
    <property type="evidence" value="ECO:0007669"/>
    <property type="project" value="UniProtKB-KW"/>
</dbReference>
<keyword evidence="4" id="KW-0694">RNA-binding</keyword>
<dbReference type="Pfam" id="PF00410">
    <property type="entry name" value="Ribosomal_S8"/>
    <property type="match status" value="1"/>
</dbReference>
<evidence type="ECO:0000256" key="1">
    <source>
        <dbReference type="ARBA" id="ARBA00006471"/>
    </source>
</evidence>
<keyword evidence="4" id="KW-0699">rRNA-binding</keyword>
<reference evidence="5" key="1">
    <citation type="journal article" date="2015" name="BMC Evol. Biol.">
        <title>Chloroplast phylogenomic analysis of chlorophyte green algae identifies a novel lineage sister to the Sphaeropleales (Chlorophyceae).</title>
        <authorList>
            <person name="Lemieux C."/>
            <person name="Vincent A.T."/>
            <person name="Labarre A."/>
            <person name="Otis C."/>
            <person name="Turmel M."/>
        </authorList>
    </citation>
    <scope>NUCLEOTIDE SEQUENCE</scope>
</reference>
<keyword evidence="3 4" id="KW-0687">Ribonucleoprotein</keyword>
<dbReference type="GO" id="GO:0009507">
    <property type="term" value="C:chloroplast"/>
    <property type="evidence" value="ECO:0007669"/>
    <property type="project" value="UniProtKB-SubCell"/>
</dbReference>
<evidence type="ECO:0000256" key="3">
    <source>
        <dbReference type="ARBA" id="ARBA00023274"/>
    </source>
</evidence>
<proteinExistence type="inferred from homology"/>
<organism evidence="5">
    <name type="scientific">Golenkinia longispicula</name>
    <dbReference type="NCBI Taxonomy" id="204992"/>
    <lineage>
        <taxon>Eukaryota</taxon>
        <taxon>Viridiplantae</taxon>
        <taxon>Chlorophyta</taxon>
        <taxon>core chlorophytes</taxon>
        <taxon>Chlorophyceae</taxon>
        <taxon>CS clade</taxon>
        <taxon>Chlamydomonadales</taxon>
        <taxon>Golenkiniaceae</taxon>
        <taxon>Golenkinia</taxon>
    </lineage>
</organism>
<comment type="similarity">
    <text evidence="1 4">Belongs to the universal ribosomal protein uS8 family.</text>
</comment>
<dbReference type="GO" id="GO:0006412">
    <property type="term" value="P:translation"/>
    <property type="evidence" value="ECO:0007669"/>
    <property type="project" value="UniProtKB-UniRule"/>
</dbReference>
<geneLocation type="chloroplast" evidence="5"/>
<accession>A0A0S2ICE3</accession>
<dbReference type="Gene3D" id="3.30.1490.10">
    <property type="match status" value="1"/>
</dbReference>
<keyword evidence="5" id="KW-0150">Chloroplast</keyword>
<name>A0A0S2ICE3_9CHLO</name>
<protein>
    <recommendedName>
        <fullName evidence="4">Small ribosomal subunit protein uS8c</fullName>
    </recommendedName>
</protein>
<dbReference type="Gene3D" id="3.30.1370.30">
    <property type="match status" value="1"/>
</dbReference>
<keyword evidence="5" id="KW-0934">Plastid</keyword>
<dbReference type="EMBL" id="KT625106">
    <property type="protein sequence ID" value="ALO21396.1"/>
    <property type="molecule type" value="Genomic_DNA"/>
</dbReference>
<dbReference type="PANTHER" id="PTHR11758">
    <property type="entry name" value="40S RIBOSOMAL PROTEIN S15A"/>
    <property type="match status" value="1"/>
</dbReference>
<dbReference type="HAMAP" id="MF_01302_B">
    <property type="entry name" value="Ribosomal_uS8_B"/>
    <property type="match status" value="1"/>
</dbReference>
<dbReference type="NCBIfam" id="NF001109">
    <property type="entry name" value="PRK00136.1"/>
    <property type="match status" value="1"/>
</dbReference>
<dbReference type="InterPro" id="IPR000630">
    <property type="entry name" value="Ribosomal_uS8"/>
</dbReference>
<keyword evidence="2 4" id="KW-0689">Ribosomal protein</keyword>
<comment type="function">
    <text evidence="4">One of the primary rRNA binding proteins, it binds directly to 16S rRNA central domain where it helps coordinate assembly of the platform of the 30S subunit.</text>
</comment>
<comment type="subcellular location">
    <subcellularLocation>
        <location evidence="4">Plastid</location>
        <location evidence="4">Chloroplast</location>
    </subcellularLocation>
</comment>
<sequence>MVNDSISDMLTRIRNASIAKKATVFIPYTRMNQQIAQILEKEGFIQAFQISSDARSLLLRLKYRSKQINRGKIKESCITNLKRISKPGLRIYANHKEIPRILGGAGIVIMSTPSGILTDREARSRGTGGEILCSVW</sequence>
<dbReference type="SUPFAM" id="SSF56047">
    <property type="entry name" value="Ribosomal protein S8"/>
    <property type="match status" value="1"/>
</dbReference>
<comment type="subunit">
    <text evidence="4">Part of the 30S ribosomal subunit.</text>
</comment>
<evidence type="ECO:0000313" key="5">
    <source>
        <dbReference type="EMBL" id="ALO21396.1"/>
    </source>
</evidence>
<evidence type="ECO:0000256" key="2">
    <source>
        <dbReference type="ARBA" id="ARBA00022980"/>
    </source>
</evidence>
<dbReference type="AlphaFoldDB" id="A0A0S2ICE3"/>
<dbReference type="GO" id="GO:0003735">
    <property type="term" value="F:structural constituent of ribosome"/>
    <property type="evidence" value="ECO:0007669"/>
    <property type="project" value="InterPro"/>
</dbReference>
<evidence type="ECO:0000256" key="4">
    <source>
        <dbReference type="HAMAP-Rule" id="MF_01302"/>
    </source>
</evidence>